<dbReference type="GO" id="GO:0043138">
    <property type="term" value="F:3'-5' DNA helicase activity"/>
    <property type="evidence" value="ECO:0007669"/>
    <property type="project" value="UniProtKB-EC"/>
</dbReference>
<dbReference type="SUPFAM" id="SSF52540">
    <property type="entry name" value="P-loop containing nucleoside triphosphate hydrolases"/>
    <property type="match status" value="1"/>
</dbReference>
<feature type="binding site" evidence="10">
    <location>
        <begin position="21"/>
        <end position="28"/>
    </location>
    <ligand>
        <name>ATP</name>
        <dbReference type="ChEBI" id="CHEBI:30616"/>
    </ligand>
</feature>
<dbReference type="GO" id="GO:0005524">
    <property type="term" value="F:ATP binding"/>
    <property type="evidence" value="ECO:0007669"/>
    <property type="project" value="UniProtKB-UniRule"/>
</dbReference>
<dbReference type="GO" id="GO:0003677">
    <property type="term" value="F:DNA binding"/>
    <property type="evidence" value="ECO:0007669"/>
    <property type="project" value="InterPro"/>
</dbReference>
<evidence type="ECO:0000256" key="8">
    <source>
        <dbReference type="ARBA" id="ARBA00034808"/>
    </source>
</evidence>
<evidence type="ECO:0000313" key="13">
    <source>
        <dbReference type="Proteomes" id="UP000667650"/>
    </source>
</evidence>
<dbReference type="InterPro" id="IPR014016">
    <property type="entry name" value="UvrD-like_ATP-bd"/>
</dbReference>
<evidence type="ECO:0000256" key="2">
    <source>
        <dbReference type="ARBA" id="ARBA00022741"/>
    </source>
</evidence>
<dbReference type="InterPro" id="IPR027417">
    <property type="entry name" value="P-loop_NTPase"/>
</dbReference>
<dbReference type="GO" id="GO:0016787">
    <property type="term" value="F:hydrolase activity"/>
    <property type="evidence" value="ECO:0007669"/>
    <property type="project" value="UniProtKB-UniRule"/>
</dbReference>
<keyword evidence="5 10" id="KW-0067">ATP-binding</keyword>
<evidence type="ECO:0000256" key="1">
    <source>
        <dbReference type="ARBA" id="ARBA00009922"/>
    </source>
</evidence>
<evidence type="ECO:0000313" key="12">
    <source>
        <dbReference type="EMBL" id="NAY91382.1"/>
    </source>
</evidence>
<organism evidence="12 13">
    <name type="scientific">Flagellimonas ochracea</name>
    <dbReference type="NCBI Taxonomy" id="2696472"/>
    <lineage>
        <taxon>Bacteria</taxon>
        <taxon>Pseudomonadati</taxon>
        <taxon>Bacteroidota</taxon>
        <taxon>Flavobacteriia</taxon>
        <taxon>Flavobacteriales</taxon>
        <taxon>Flavobacteriaceae</taxon>
        <taxon>Flagellimonas</taxon>
    </lineage>
</organism>
<dbReference type="Pfam" id="PF00580">
    <property type="entry name" value="UvrD-helicase"/>
    <property type="match status" value="1"/>
</dbReference>
<evidence type="ECO:0000256" key="10">
    <source>
        <dbReference type="PROSITE-ProRule" id="PRU00560"/>
    </source>
</evidence>
<dbReference type="InterPro" id="IPR000212">
    <property type="entry name" value="DNA_helicase_UvrD/REP"/>
</dbReference>
<keyword evidence="4 10" id="KW-0347">Helicase</keyword>
<gene>
    <name evidence="12" type="ORF">GTQ34_05570</name>
</gene>
<evidence type="ECO:0000256" key="5">
    <source>
        <dbReference type="ARBA" id="ARBA00022840"/>
    </source>
</evidence>
<evidence type="ECO:0000256" key="3">
    <source>
        <dbReference type="ARBA" id="ARBA00022801"/>
    </source>
</evidence>
<evidence type="ECO:0000256" key="7">
    <source>
        <dbReference type="ARBA" id="ARBA00034617"/>
    </source>
</evidence>
<evidence type="ECO:0000256" key="6">
    <source>
        <dbReference type="ARBA" id="ARBA00023235"/>
    </source>
</evidence>
<proteinExistence type="inferred from homology"/>
<comment type="catalytic activity">
    <reaction evidence="7">
        <text>Couples ATP hydrolysis with the unwinding of duplex DNA by translocating in the 3'-5' direction.</text>
        <dbReference type="EC" id="5.6.2.4"/>
    </reaction>
</comment>
<dbReference type="PROSITE" id="PS51198">
    <property type="entry name" value="UVRD_HELICASE_ATP_BIND"/>
    <property type="match status" value="1"/>
</dbReference>
<dbReference type="EMBL" id="JAAABI010000002">
    <property type="protein sequence ID" value="NAY91382.1"/>
    <property type="molecule type" value="Genomic_DNA"/>
</dbReference>
<dbReference type="GO" id="GO:0005829">
    <property type="term" value="C:cytosol"/>
    <property type="evidence" value="ECO:0007669"/>
    <property type="project" value="TreeGrafter"/>
</dbReference>
<dbReference type="PANTHER" id="PTHR11070:SF67">
    <property type="entry name" value="DNA 3'-5' HELICASE"/>
    <property type="match status" value="1"/>
</dbReference>
<keyword evidence="13" id="KW-1185">Reference proteome</keyword>
<sequence length="563" mass="64987">MLNELQKKVAFDLKGNTIVSASPGTGKTRTLVARAQHRLESMPDSRCLALITYTNAGADEISSRLITQEKSIFVGTIHRFCLEFILRPFGWIYAWDKPKIITYEELNEFIELNEDFELGDSPLDELNKIKRELNGELDKSVAWENSSTLEYIAELYFSFLEAKKAIDFNEILYRSYKIICENDFVVSSLANKFYEISIDEFQDTNIYQYEILKAINTKQNCTFFMVGDEKQKIYGFAGAIEDAFSRASADFMASIEELKVTYRSTTNIINAYSTLFENHPNLINESKYKDIDNKLILQETTNDNNNATIETYVKHLIEKGKLPLSEIAVLTTSWRDAYFISRHLRRNYHIVGLGALPHRSVNSSTFSLIRAISKFTNSPRVRNLKIVRRNIEFHALENNFLTDEKELTFWTNSIVSRIERMNTNIPLIEGLTELNNIFNSVFKFNHSDFDEIIELISDEEAPSWTVEKYFNTLSGINGITVNTIHQSKGLEYQSVILNGVNEGRIPYQVWNWDTQTREPLTEENLENGRTLLYVGMSRSKTILILLHNWNPSLFIPKIRTANN</sequence>
<comment type="caution">
    <text evidence="12">The sequence shown here is derived from an EMBL/GenBank/DDBJ whole genome shotgun (WGS) entry which is preliminary data.</text>
</comment>
<keyword evidence="2 10" id="KW-0547">Nucleotide-binding</keyword>
<dbReference type="Gene3D" id="1.10.10.160">
    <property type="match status" value="1"/>
</dbReference>
<dbReference type="RefSeq" id="WP_166522808.1">
    <property type="nucleotide sequence ID" value="NZ_JAAABI010000002.1"/>
</dbReference>
<evidence type="ECO:0000259" key="11">
    <source>
        <dbReference type="PROSITE" id="PS51198"/>
    </source>
</evidence>
<dbReference type="Proteomes" id="UP000667650">
    <property type="component" value="Unassembled WGS sequence"/>
</dbReference>
<evidence type="ECO:0000256" key="4">
    <source>
        <dbReference type="ARBA" id="ARBA00022806"/>
    </source>
</evidence>
<evidence type="ECO:0000256" key="9">
    <source>
        <dbReference type="ARBA" id="ARBA00048988"/>
    </source>
</evidence>
<dbReference type="Gene3D" id="3.40.50.300">
    <property type="entry name" value="P-loop containing nucleotide triphosphate hydrolases"/>
    <property type="match status" value="3"/>
</dbReference>
<comment type="similarity">
    <text evidence="1">Belongs to the helicase family. UvrD subfamily.</text>
</comment>
<protein>
    <recommendedName>
        <fullName evidence="8">DNA 3'-5' helicase</fullName>
        <ecNumber evidence="8">5.6.2.4</ecNumber>
    </recommendedName>
</protein>
<dbReference type="CDD" id="cd17932">
    <property type="entry name" value="DEXQc_UvrD"/>
    <property type="match status" value="1"/>
</dbReference>
<comment type="catalytic activity">
    <reaction evidence="9">
        <text>ATP + H2O = ADP + phosphate + H(+)</text>
        <dbReference type="Rhea" id="RHEA:13065"/>
        <dbReference type="ChEBI" id="CHEBI:15377"/>
        <dbReference type="ChEBI" id="CHEBI:15378"/>
        <dbReference type="ChEBI" id="CHEBI:30616"/>
        <dbReference type="ChEBI" id="CHEBI:43474"/>
        <dbReference type="ChEBI" id="CHEBI:456216"/>
        <dbReference type="EC" id="5.6.2.4"/>
    </reaction>
</comment>
<feature type="domain" description="UvrD-like helicase ATP-binding" evidence="11">
    <location>
        <begin position="1"/>
        <end position="265"/>
    </location>
</feature>
<accession>A0A964TAQ1</accession>
<dbReference type="AlphaFoldDB" id="A0A964TAQ1"/>
<dbReference type="GO" id="GO:0000725">
    <property type="term" value="P:recombinational repair"/>
    <property type="evidence" value="ECO:0007669"/>
    <property type="project" value="TreeGrafter"/>
</dbReference>
<dbReference type="InterPro" id="IPR014017">
    <property type="entry name" value="DNA_helicase_UvrD-like_C"/>
</dbReference>
<dbReference type="PANTHER" id="PTHR11070">
    <property type="entry name" value="UVRD / RECB / PCRA DNA HELICASE FAMILY MEMBER"/>
    <property type="match status" value="1"/>
</dbReference>
<reference evidence="12" key="1">
    <citation type="submission" date="2020-01" db="EMBL/GenBank/DDBJ databases">
        <title>Muricauda ochracea sp. nov., isolated from a tidal flat of Garorim bay in Korea.</title>
        <authorList>
            <person name="Kim D."/>
            <person name="Yoo Y."/>
            <person name="Kim J.-J."/>
        </authorList>
    </citation>
    <scope>NUCLEOTIDE SEQUENCE</scope>
    <source>
        <strain evidence="12">JGD-17</strain>
    </source>
</reference>
<dbReference type="InterPro" id="IPR013986">
    <property type="entry name" value="DExx_box_DNA_helicase_dom_sf"/>
</dbReference>
<keyword evidence="3 10" id="KW-0378">Hydrolase</keyword>
<keyword evidence="6" id="KW-0413">Isomerase</keyword>
<dbReference type="Pfam" id="PF13361">
    <property type="entry name" value="UvrD_C"/>
    <property type="match status" value="1"/>
</dbReference>
<dbReference type="EC" id="5.6.2.4" evidence="8"/>
<name>A0A964TAQ1_9FLAO</name>